<accession>A0A545UKA7</accession>
<name>A0A545UKA7_9HYPO</name>
<keyword evidence="2" id="KW-1185">Reference proteome</keyword>
<gene>
    <name evidence="1" type="ORF">IF1G_11439</name>
</gene>
<evidence type="ECO:0000313" key="2">
    <source>
        <dbReference type="Proteomes" id="UP000315783"/>
    </source>
</evidence>
<organism evidence="1 2">
    <name type="scientific">Cordyceps javanica</name>
    <dbReference type="NCBI Taxonomy" id="43265"/>
    <lineage>
        <taxon>Eukaryota</taxon>
        <taxon>Fungi</taxon>
        <taxon>Dikarya</taxon>
        <taxon>Ascomycota</taxon>
        <taxon>Pezizomycotina</taxon>
        <taxon>Sordariomycetes</taxon>
        <taxon>Hypocreomycetidae</taxon>
        <taxon>Hypocreales</taxon>
        <taxon>Cordycipitaceae</taxon>
        <taxon>Cordyceps</taxon>
    </lineage>
</organism>
<proteinExistence type="predicted"/>
<dbReference type="EMBL" id="SPUK01000092">
    <property type="protein sequence ID" value="TQV89896.1"/>
    <property type="molecule type" value="Genomic_DNA"/>
</dbReference>
<dbReference type="Proteomes" id="UP000315783">
    <property type="component" value="Unassembled WGS sequence"/>
</dbReference>
<protein>
    <submittedName>
        <fullName evidence="1">Uncharacterized protein</fullName>
    </submittedName>
</protein>
<comment type="caution">
    <text evidence="1">The sequence shown here is derived from an EMBL/GenBank/DDBJ whole genome shotgun (WGS) entry which is preliminary data.</text>
</comment>
<sequence length="278" mass="30759">MRAACPFNYRRYNHMRIVCSSAFAPSNSVKIGDLLVHTQAIAVDGRARSLWLHEGARIACCLHREQRSGRPFTVGDCSPGAPSIEQQLHNLRKADDSGAIGAKPQSLCKRGFAPADCASTKPSLRGPIEPSELKATSHRRVKASAVTASRMALSDVPCSKATRFVRYSVKRFMQNGAQHPDSEVSVFLTCYGREWRRLVLAQEDNRHLHPRGEIQHYRGKNGLISAQDTGRIGLPGTRRRPGATMRPKQATLLFFPGAGTGLVRYWYGVHPSSRCEII</sequence>
<reference evidence="1 2" key="1">
    <citation type="journal article" date="2019" name="Appl. Microbiol. Biotechnol.">
        <title>Genome sequence of Isaria javanica and comparative genome analysis insights into family S53 peptidase evolution in fungal entomopathogens.</title>
        <authorList>
            <person name="Lin R."/>
            <person name="Zhang X."/>
            <person name="Xin B."/>
            <person name="Zou M."/>
            <person name="Gao Y."/>
            <person name="Qin F."/>
            <person name="Hu Q."/>
            <person name="Xie B."/>
            <person name="Cheng X."/>
        </authorList>
    </citation>
    <scope>NUCLEOTIDE SEQUENCE [LARGE SCALE GENOMIC DNA]</scope>
    <source>
        <strain evidence="1 2">IJ1G</strain>
    </source>
</reference>
<dbReference type="AlphaFoldDB" id="A0A545UKA7"/>
<evidence type="ECO:0000313" key="1">
    <source>
        <dbReference type="EMBL" id="TQV89896.1"/>
    </source>
</evidence>